<evidence type="ECO:0000313" key="3">
    <source>
        <dbReference type="Proteomes" id="UP000775213"/>
    </source>
</evidence>
<dbReference type="EMBL" id="JAGFBR010000009">
    <property type="protein sequence ID" value="KAH0462486.1"/>
    <property type="molecule type" value="Genomic_DNA"/>
</dbReference>
<protein>
    <submittedName>
        <fullName evidence="2">Uncharacterized protein</fullName>
    </submittedName>
</protein>
<dbReference type="Proteomes" id="UP000775213">
    <property type="component" value="Unassembled WGS sequence"/>
</dbReference>
<organism evidence="2 3">
    <name type="scientific">Dendrobium chrysotoxum</name>
    <name type="common">Orchid</name>
    <dbReference type="NCBI Taxonomy" id="161865"/>
    <lineage>
        <taxon>Eukaryota</taxon>
        <taxon>Viridiplantae</taxon>
        <taxon>Streptophyta</taxon>
        <taxon>Embryophyta</taxon>
        <taxon>Tracheophyta</taxon>
        <taxon>Spermatophyta</taxon>
        <taxon>Magnoliopsida</taxon>
        <taxon>Liliopsida</taxon>
        <taxon>Asparagales</taxon>
        <taxon>Orchidaceae</taxon>
        <taxon>Epidendroideae</taxon>
        <taxon>Malaxideae</taxon>
        <taxon>Dendrobiinae</taxon>
        <taxon>Dendrobium</taxon>
    </lineage>
</organism>
<feature type="compositionally biased region" description="Basic and acidic residues" evidence="1">
    <location>
        <begin position="40"/>
        <end position="59"/>
    </location>
</feature>
<name>A0AAV7H248_DENCH</name>
<reference evidence="2 3" key="1">
    <citation type="journal article" date="2021" name="Hortic Res">
        <title>Chromosome-scale assembly of the Dendrobium chrysotoxum genome enhances the understanding of orchid evolution.</title>
        <authorList>
            <person name="Zhang Y."/>
            <person name="Zhang G.Q."/>
            <person name="Zhang D."/>
            <person name="Liu X.D."/>
            <person name="Xu X.Y."/>
            <person name="Sun W.H."/>
            <person name="Yu X."/>
            <person name="Zhu X."/>
            <person name="Wang Z.W."/>
            <person name="Zhao X."/>
            <person name="Zhong W.Y."/>
            <person name="Chen H."/>
            <person name="Yin W.L."/>
            <person name="Huang T."/>
            <person name="Niu S.C."/>
            <person name="Liu Z.J."/>
        </authorList>
    </citation>
    <scope>NUCLEOTIDE SEQUENCE [LARGE SCALE GENOMIC DNA]</scope>
    <source>
        <strain evidence="2">Lindl</strain>
    </source>
</reference>
<evidence type="ECO:0000256" key="1">
    <source>
        <dbReference type="SAM" id="MobiDB-lite"/>
    </source>
</evidence>
<dbReference type="AlphaFoldDB" id="A0AAV7H248"/>
<keyword evidence="3" id="KW-1185">Reference proteome</keyword>
<accession>A0AAV7H248</accession>
<gene>
    <name evidence="2" type="ORF">IEQ34_010061</name>
</gene>
<evidence type="ECO:0000313" key="2">
    <source>
        <dbReference type="EMBL" id="KAH0462486.1"/>
    </source>
</evidence>
<feature type="region of interest" description="Disordered" evidence="1">
    <location>
        <begin position="28"/>
        <end position="89"/>
    </location>
</feature>
<proteinExistence type="predicted"/>
<comment type="caution">
    <text evidence="2">The sequence shown here is derived from an EMBL/GenBank/DDBJ whole genome shotgun (WGS) entry which is preliminary data.</text>
</comment>
<sequence>MIGRRHRDLQRPIRGFHTGHMVLKRLGSLAGSPIQAGEETQEKPREEERLQATEKEAGRGHGRRKLAAGRRTGAQALVHRRRRGGRRGTAAFAPLTKGLLAFVIHQKLQYFFLVSESS</sequence>